<reference evidence="7" key="1">
    <citation type="submission" date="2015-12" db="EMBL/GenBank/DDBJ databases">
        <authorList>
            <person name="Lauer A."/>
            <person name="Humrighouse B."/>
            <person name="Loparev V."/>
            <person name="Shewmaker P.L."/>
            <person name="Whitney A.M."/>
            <person name="McLaughlin R.W."/>
        </authorList>
    </citation>
    <scope>NUCLEOTIDE SEQUENCE [LARGE SCALE GENOMIC DNA]</scope>
    <source>
        <strain evidence="7">LMG 26678</strain>
    </source>
</reference>
<keyword evidence="7" id="KW-1185">Reference proteome</keyword>
<dbReference type="AlphaFoldDB" id="A0A0U2IUW2"/>
<dbReference type="GO" id="GO:0003677">
    <property type="term" value="F:DNA binding"/>
    <property type="evidence" value="ECO:0007669"/>
    <property type="project" value="UniProtKB-UniRule"/>
</dbReference>
<feature type="domain" description="OmpR/PhoB-type" evidence="5">
    <location>
        <begin position="139"/>
        <end position="240"/>
    </location>
</feature>
<sequence length="240" mass="28159">MYTIGCISHSSEISEEHKELFQSLQCNIQIINKEKAQLLFESNNSTLNLMDTLIIEDSDASNINWTCELIMNVRKQTALPLWILSSSDTINKTNRIVYLQLGADGIIEQGNETDESILMMRNLLKRFKQLEYPIEAPQKKLVERSAIFKLIPENLSVCLEDGIEVNLTKLEFLTVEYLHKNARKTMTYEEIYKNVWNDTYRNRKYRVSNLVFHLRKKLEIDIEKPQYIKTIRSKGYMLNI</sequence>
<dbReference type="SMART" id="SM00862">
    <property type="entry name" value="Trans_reg_C"/>
    <property type="match status" value="1"/>
</dbReference>
<gene>
    <name evidence="6" type="ORF">ATZ35_15965</name>
</gene>
<proteinExistence type="predicted"/>
<organism evidence="6 7">
    <name type="scientific">Enterococcus rotai</name>
    <dbReference type="NCBI Taxonomy" id="118060"/>
    <lineage>
        <taxon>Bacteria</taxon>
        <taxon>Bacillati</taxon>
        <taxon>Bacillota</taxon>
        <taxon>Bacilli</taxon>
        <taxon>Lactobacillales</taxon>
        <taxon>Enterococcaceae</taxon>
        <taxon>Enterococcus</taxon>
    </lineage>
</organism>
<feature type="DNA-binding region" description="OmpR/PhoB-type" evidence="4">
    <location>
        <begin position="139"/>
        <end position="240"/>
    </location>
</feature>
<name>A0A0U2IUW2_9ENTE</name>
<dbReference type="Pfam" id="PF00486">
    <property type="entry name" value="Trans_reg_C"/>
    <property type="match status" value="1"/>
</dbReference>
<dbReference type="GO" id="GO:0006355">
    <property type="term" value="P:regulation of DNA-templated transcription"/>
    <property type="evidence" value="ECO:0007669"/>
    <property type="project" value="InterPro"/>
</dbReference>
<evidence type="ECO:0000259" key="5">
    <source>
        <dbReference type="PROSITE" id="PS51755"/>
    </source>
</evidence>
<evidence type="ECO:0000256" key="1">
    <source>
        <dbReference type="ARBA" id="ARBA00023015"/>
    </source>
</evidence>
<dbReference type="RefSeq" id="WP_208928127.1">
    <property type="nucleotide sequence ID" value="NZ_CP013655.1"/>
</dbReference>
<dbReference type="KEGG" id="erx:ATZ35_15965"/>
<dbReference type="PROSITE" id="PS51755">
    <property type="entry name" value="OMPR_PHOB"/>
    <property type="match status" value="1"/>
</dbReference>
<evidence type="ECO:0000256" key="4">
    <source>
        <dbReference type="PROSITE-ProRule" id="PRU01091"/>
    </source>
</evidence>
<evidence type="ECO:0000313" key="7">
    <source>
        <dbReference type="Proteomes" id="UP000067523"/>
    </source>
</evidence>
<dbReference type="InterPro" id="IPR016032">
    <property type="entry name" value="Sig_transdc_resp-reg_C-effctor"/>
</dbReference>
<evidence type="ECO:0000313" key="6">
    <source>
        <dbReference type="EMBL" id="ALS38590.1"/>
    </source>
</evidence>
<keyword evidence="2 4" id="KW-0238">DNA-binding</keyword>
<evidence type="ECO:0000256" key="3">
    <source>
        <dbReference type="ARBA" id="ARBA00023163"/>
    </source>
</evidence>
<dbReference type="Gene3D" id="1.10.10.10">
    <property type="entry name" value="Winged helix-like DNA-binding domain superfamily/Winged helix DNA-binding domain"/>
    <property type="match status" value="1"/>
</dbReference>
<dbReference type="Proteomes" id="UP000067523">
    <property type="component" value="Chromosome"/>
</dbReference>
<keyword evidence="1" id="KW-0805">Transcription regulation</keyword>
<protein>
    <submittedName>
        <fullName evidence="6">PhoP family transcriptional regulator</fullName>
    </submittedName>
</protein>
<dbReference type="CDD" id="cd00383">
    <property type="entry name" value="trans_reg_C"/>
    <property type="match status" value="1"/>
</dbReference>
<dbReference type="InterPro" id="IPR001867">
    <property type="entry name" value="OmpR/PhoB-type_DNA-bd"/>
</dbReference>
<keyword evidence="3" id="KW-0804">Transcription</keyword>
<dbReference type="EMBL" id="CP013655">
    <property type="protein sequence ID" value="ALS38590.1"/>
    <property type="molecule type" value="Genomic_DNA"/>
</dbReference>
<dbReference type="STRING" id="118060.ATZ35_15965"/>
<dbReference type="SUPFAM" id="SSF46894">
    <property type="entry name" value="C-terminal effector domain of the bipartite response regulators"/>
    <property type="match status" value="1"/>
</dbReference>
<dbReference type="GO" id="GO:0000160">
    <property type="term" value="P:phosphorelay signal transduction system"/>
    <property type="evidence" value="ECO:0007669"/>
    <property type="project" value="InterPro"/>
</dbReference>
<evidence type="ECO:0000256" key="2">
    <source>
        <dbReference type="ARBA" id="ARBA00023125"/>
    </source>
</evidence>
<accession>A0A0U2IUW2</accession>
<dbReference type="InterPro" id="IPR036388">
    <property type="entry name" value="WH-like_DNA-bd_sf"/>
</dbReference>